<feature type="compositionally biased region" description="Polar residues" evidence="8">
    <location>
        <begin position="159"/>
        <end position="178"/>
    </location>
</feature>
<feature type="region of interest" description="Disordered" evidence="8">
    <location>
        <begin position="128"/>
        <end position="178"/>
    </location>
</feature>
<dbReference type="Pfam" id="PF00249">
    <property type="entry name" value="Myb_DNA-binding"/>
    <property type="match status" value="2"/>
</dbReference>
<evidence type="ECO:0000259" key="9">
    <source>
        <dbReference type="PROSITE" id="PS50090"/>
    </source>
</evidence>
<evidence type="ECO:0000313" key="11">
    <source>
        <dbReference type="EMBL" id="KAL2342851.1"/>
    </source>
</evidence>
<comment type="subcellular location">
    <subcellularLocation>
        <location evidence="1">Nucleus</location>
    </subcellularLocation>
</comment>
<dbReference type="Proteomes" id="UP001603857">
    <property type="component" value="Unassembled WGS sequence"/>
</dbReference>
<evidence type="ECO:0000256" key="6">
    <source>
        <dbReference type="ARBA" id="ARBA00023242"/>
    </source>
</evidence>
<keyword evidence="2" id="KW-0677">Repeat</keyword>
<dbReference type="InterPro" id="IPR017930">
    <property type="entry name" value="Myb_dom"/>
</dbReference>
<keyword evidence="3" id="KW-0805">Transcription regulation</keyword>
<dbReference type="InterPro" id="IPR001005">
    <property type="entry name" value="SANT/Myb"/>
</dbReference>
<dbReference type="GO" id="GO:0000976">
    <property type="term" value="F:transcription cis-regulatory region binding"/>
    <property type="evidence" value="ECO:0007669"/>
    <property type="project" value="UniProtKB-ARBA"/>
</dbReference>
<dbReference type="Gene3D" id="1.10.10.60">
    <property type="entry name" value="Homeodomain-like"/>
    <property type="match status" value="2"/>
</dbReference>
<feature type="compositionally biased region" description="Polar residues" evidence="8">
    <location>
        <begin position="131"/>
        <end position="152"/>
    </location>
</feature>
<evidence type="ECO:0000256" key="5">
    <source>
        <dbReference type="ARBA" id="ARBA00023163"/>
    </source>
</evidence>
<dbReference type="InterPro" id="IPR009057">
    <property type="entry name" value="Homeodomain-like_sf"/>
</dbReference>
<reference evidence="11 12" key="1">
    <citation type="submission" date="2024-08" db="EMBL/GenBank/DDBJ databases">
        <title>Insights into the chromosomal genome structure of Flemingia macrophylla.</title>
        <authorList>
            <person name="Ding Y."/>
            <person name="Zhao Y."/>
            <person name="Bi W."/>
            <person name="Wu M."/>
            <person name="Zhao G."/>
            <person name="Gong Y."/>
            <person name="Li W."/>
            <person name="Zhang P."/>
        </authorList>
    </citation>
    <scope>NUCLEOTIDE SEQUENCE [LARGE SCALE GENOMIC DNA]</scope>
    <source>
        <strain evidence="11">DYQJB</strain>
        <tissue evidence="11">Leaf</tissue>
    </source>
</reference>
<dbReference type="CDD" id="cd00167">
    <property type="entry name" value="SANT"/>
    <property type="match status" value="2"/>
</dbReference>
<feature type="domain" description="HTH myb-type" evidence="10">
    <location>
        <begin position="9"/>
        <end position="61"/>
    </location>
</feature>
<evidence type="ECO:0000256" key="2">
    <source>
        <dbReference type="ARBA" id="ARBA00022737"/>
    </source>
</evidence>
<feature type="domain" description="HTH myb-type" evidence="10">
    <location>
        <begin position="62"/>
        <end position="116"/>
    </location>
</feature>
<dbReference type="FunFam" id="1.10.10.60:FF:000394">
    <property type="entry name" value="MYB transcription factor"/>
    <property type="match status" value="1"/>
</dbReference>
<dbReference type="GO" id="GO:0005634">
    <property type="term" value="C:nucleus"/>
    <property type="evidence" value="ECO:0007669"/>
    <property type="project" value="UniProtKB-SubCell"/>
</dbReference>
<dbReference type="GO" id="GO:0051707">
    <property type="term" value="P:response to other organism"/>
    <property type="evidence" value="ECO:0007669"/>
    <property type="project" value="UniProtKB-ARBA"/>
</dbReference>
<keyword evidence="6" id="KW-0539">Nucleus</keyword>
<dbReference type="AlphaFoldDB" id="A0ABD1N420"/>
<keyword evidence="5" id="KW-0804">Transcription</keyword>
<feature type="domain" description="Myb-like" evidence="9">
    <location>
        <begin position="62"/>
        <end position="112"/>
    </location>
</feature>
<dbReference type="PANTHER" id="PTHR47994:SF5">
    <property type="entry name" value="F14D16.11-RELATED"/>
    <property type="match status" value="1"/>
</dbReference>
<evidence type="ECO:0000256" key="8">
    <source>
        <dbReference type="SAM" id="MobiDB-lite"/>
    </source>
</evidence>
<dbReference type="InterPro" id="IPR015495">
    <property type="entry name" value="Myb_TF_plants"/>
</dbReference>
<comment type="subunit">
    <text evidence="7">Can form complexes with MYC2, MYC3 or MYC4.</text>
</comment>
<accession>A0ABD1N420</accession>
<proteinExistence type="predicted"/>
<dbReference type="SMART" id="SM00717">
    <property type="entry name" value="SANT"/>
    <property type="match status" value="2"/>
</dbReference>
<dbReference type="GO" id="GO:0080090">
    <property type="term" value="P:regulation of primary metabolic process"/>
    <property type="evidence" value="ECO:0007669"/>
    <property type="project" value="UniProtKB-ARBA"/>
</dbReference>
<comment type="caution">
    <text evidence="11">The sequence shown here is derived from an EMBL/GenBank/DDBJ whole genome shotgun (WGS) entry which is preliminary data.</text>
</comment>
<keyword evidence="4" id="KW-0238">DNA-binding</keyword>
<evidence type="ECO:0000313" key="12">
    <source>
        <dbReference type="Proteomes" id="UP001603857"/>
    </source>
</evidence>
<dbReference type="EMBL" id="JBGMDY010000002">
    <property type="protein sequence ID" value="KAL2342851.1"/>
    <property type="molecule type" value="Genomic_DNA"/>
</dbReference>
<evidence type="ECO:0000256" key="7">
    <source>
        <dbReference type="ARBA" id="ARBA00062314"/>
    </source>
</evidence>
<evidence type="ECO:0000256" key="3">
    <source>
        <dbReference type="ARBA" id="ARBA00023015"/>
    </source>
</evidence>
<gene>
    <name evidence="11" type="ORF">Fmac_004136</name>
</gene>
<feature type="domain" description="Myb-like" evidence="9">
    <location>
        <begin position="9"/>
        <end position="61"/>
    </location>
</feature>
<dbReference type="PROSITE" id="PS51294">
    <property type="entry name" value="HTH_MYB"/>
    <property type="match status" value="2"/>
</dbReference>
<name>A0ABD1N420_9FABA</name>
<organism evidence="11 12">
    <name type="scientific">Flemingia macrophylla</name>
    <dbReference type="NCBI Taxonomy" id="520843"/>
    <lineage>
        <taxon>Eukaryota</taxon>
        <taxon>Viridiplantae</taxon>
        <taxon>Streptophyta</taxon>
        <taxon>Embryophyta</taxon>
        <taxon>Tracheophyta</taxon>
        <taxon>Spermatophyta</taxon>
        <taxon>Magnoliopsida</taxon>
        <taxon>eudicotyledons</taxon>
        <taxon>Gunneridae</taxon>
        <taxon>Pentapetalae</taxon>
        <taxon>rosids</taxon>
        <taxon>fabids</taxon>
        <taxon>Fabales</taxon>
        <taxon>Fabaceae</taxon>
        <taxon>Papilionoideae</taxon>
        <taxon>50 kb inversion clade</taxon>
        <taxon>NPAAA clade</taxon>
        <taxon>indigoferoid/millettioid clade</taxon>
        <taxon>Phaseoleae</taxon>
        <taxon>Flemingia</taxon>
    </lineage>
</organism>
<dbReference type="PROSITE" id="PS50090">
    <property type="entry name" value="MYB_LIKE"/>
    <property type="match status" value="2"/>
</dbReference>
<evidence type="ECO:0000259" key="10">
    <source>
        <dbReference type="PROSITE" id="PS51294"/>
    </source>
</evidence>
<evidence type="ECO:0000256" key="4">
    <source>
        <dbReference type="ARBA" id="ARBA00023125"/>
    </source>
</evidence>
<dbReference type="PANTHER" id="PTHR47994">
    <property type="entry name" value="F14D16.11-RELATED"/>
    <property type="match status" value="1"/>
</dbReference>
<dbReference type="SUPFAM" id="SSF46689">
    <property type="entry name" value="Homeodomain-like"/>
    <property type="match status" value="1"/>
</dbReference>
<evidence type="ECO:0000256" key="1">
    <source>
        <dbReference type="ARBA" id="ARBA00004123"/>
    </source>
</evidence>
<sequence length="286" mass="31638">MGRTPCCDKDHINKGTWSKEEDELLINHIQLHGIGNWRSIPKAAGLLRCGKSCRLRWLNYLRPDIKRGNFTQEEADQIIRLHGLLGNKWSQIASTLPGRTDNEIKNYWNSCLKRHLVSIGIDPVTHEPLENNISTPPVNSQASGVTTTSDKSNNNNANDFLNSKVETTPDYSAGEGSNSNNAVNIINEVQPKHINLDLSLAPPSQPQDSPMVPEWFKPQEQQQEKVLSQGNNGNAGGIHSKCLWCSLGLPTCSCKAMDSVVANTIATAPIRNNVEYQFFGAKNMNV</sequence>
<protein>
    <submittedName>
        <fullName evidence="11">Uncharacterized protein</fullName>
    </submittedName>
</protein>
<keyword evidence="12" id="KW-1185">Reference proteome</keyword>
<dbReference type="FunFam" id="1.10.10.60:FF:000001">
    <property type="entry name" value="MYB-related transcription factor"/>
    <property type="match status" value="1"/>
</dbReference>